<evidence type="ECO:0000256" key="1">
    <source>
        <dbReference type="ARBA" id="ARBA00023002"/>
    </source>
</evidence>
<evidence type="ECO:0000313" key="2">
    <source>
        <dbReference type="EMBL" id="GAA2727196.1"/>
    </source>
</evidence>
<sequence>MGWTAADIPDLTGRRAIVTGANSGLGLHTALGLAGRGADVVLACRDTARGEEARARVAEVAPDPKAVTLAPLDLADLSSVRDFASVHAKDPLDLLVNNAGVMAIPRTTTADGFEMQFGVNHLGHFALTGLLLPALLERPGARVVTVSSFASRMGRIDFDDLQWEKRYSRWGGYGRAKLANLLFAKELDRRYENLTSLIAHPGYAATNLMNASVRLGGNAVEATAYWLGSRTVALSSAAGALCTLRAATDPQARGGQVYGPRFVMRGAPALGGLNPKGDDVELARRLWDVSVELTGVRY</sequence>
<reference evidence="2 3" key="1">
    <citation type="journal article" date="2019" name="Int. J. Syst. Evol. Microbiol.">
        <title>The Global Catalogue of Microorganisms (GCM) 10K type strain sequencing project: providing services to taxonomists for standard genome sequencing and annotation.</title>
        <authorList>
            <consortium name="The Broad Institute Genomics Platform"/>
            <consortium name="The Broad Institute Genome Sequencing Center for Infectious Disease"/>
            <person name="Wu L."/>
            <person name="Ma J."/>
        </authorList>
    </citation>
    <scope>NUCLEOTIDE SEQUENCE [LARGE SCALE GENOMIC DNA]</scope>
    <source>
        <strain evidence="2 3">JCM 8201</strain>
    </source>
</reference>
<dbReference type="PRINTS" id="PR00081">
    <property type="entry name" value="GDHRDH"/>
</dbReference>
<dbReference type="EMBL" id="BAAATZ010000012">
    <property type="protein sequence ID" value="GAA2727196.1"/>
    <property type="molecule type" value="Genomic_DNA"/>
</dbReference>
<accession>A0ABN3U9R5</accession>
<dbReference type="InterPro" id="IPR036291">
    <property type="entry name" value="NAD(P)-bd_dom_sf"/>
</dbReference>
<organism evidence="2 3">
    <name type="scientific">Actinocorallia aurantiaca</name>
    <dbReference type="NCBI Taxonomy" id="46204"/>
    <lineage>
        <taxon>Bacteria</taxon>
        <taxon>Bacillati</taxon>
        <taxon>Actinomycetota</taxon>
        <taxon>Actinomycetes</taxon>
        <taxon>Streptosporangiales</taxon>
        <taxon>Thermomonosporaceae</taxon>
        <taxon>Actinocorallia</taxon>
    </lineage>
</organism>
<comment type="caution">
    <text evidence="2">The sequence shown here is derived from an EMBL/GenBank/DDBJ whole genome shotgun (WGS) entry which is preliminary data.</text>
</comment>
<dbReference type="RefSeq" id="WP_344451240.1">
    <property type="nucleotide sequence ID" value="NZ_BAAATZ010000012.1"/>
</dbReference>
<dbReference type="PANTHER" id="PTHR43157:SF31">
    <property type="entry name" value="PHOSPHATIDYLINOSITOL-GLYCAN BIOSYNTHESIS CLASS F PROTEIN"/>
    <property type="match status" value="1"/>
</dbReference>
<dbReference type="SUPFAM" id="SSF51735">
    <property type="entry name" value="NAD(P)-binding Rossmann-fold domains"/>
    <property type="match status" value="1"/>
</dbReference>
<protein>
    <submittedName>
        <fullName evidence="2">Oxidoreductase</fullName>
    </submittedName>
</protein>
<dbReference type="Pfam" id="PF00106">
    <property type="entry name" value="adh_short"/>
    <property type="match status" value="1"/>
</dbReference>
<keyword evidence="1" id="KW-0560">Oxidoreductase</keyword>
<dbReference type="InterPro" id="IPR002347">
    <property type="entry name" value="SDR_fam"/>
</dbReference>
<dbReference type="Gene3D" id="3.40.50.720">
    <property type="entry name" value="NAD(P)-binding Rossmann-like Domain"/>
    <property type="match status" value="1"/>
</dbReference>
<dbReference type="Proteomes" id="UP001501842">
    <property type="component" value="Unassembled WGS sequence"/>
</dbReference>
<dbReference type="NCBIfam" id="NF004846">
    <property type="entry name" value="PRK06197.1"/>
    <property type="match status" value="1"/>
</dbReference>
<gene>
    <name evidence="2" type="ORF">GCM10010439_32600</name>
</gene>
<dbReference type="PANTHER" id="PTHR43157">
    <property type="entry name" value="PHOSPHATIDYLINOSITOL-GLYCAN BIOSYNTHESIS CLASS F PROTEIN-RELATED"/>
    <property type="match status" value="1"/>
</dbReference>
<name>A0ABN3U9R5_9ACTN</name>
<keyword evidence="3" id="KW-1185">Reference proteome</keyword>
<evidence type="ECO:0000313" key="3">
    <source>
        <dbReference type="Proteomes" id="UP001501842"/>
    </source>
</evidence>
<proteinExistence type="predicted"/>